<sequence length="227" mass="24809">MHQETHVTSSNIVRDIIIGMSDGLTVPFALTAGLSGVLDTNHLIIVSGLSEIAAGCISMGLGGFLAGQTEIEHYDAELKREYEEIEKVPEIERKEVEEIFISMGVDEALSKQVTLQISQDKDKWVDFMMRFELGLDKPDKNRAYQSAITIALAYLTGGLIPLAPYVIISNNQHGFYWSCGITIFALIIFGYFKSKVTAQPLLKGTLKVALTGIFAAAAAYAIAKMIS</sequence>
<evidence type="ECO:0000256" key="4">
    <source>
        <dbReference type="ARBA" id="ARBA00023136"/>
    </source>
</evidence>
<evidence type="ECO:0000256" key="3">
    <source>
        <dbReference type="ARBA" id="ARBA00022989"/>
    </source>
</evidence>
<evidence type="ECO:0000313" key="7">
    <source>
        <dbReference type="Proteomes" id="UP000318815"/>
    </source>
</evidence>
<keyword evidence="7" id="KW-1185">Reference proteome</keyword>
<dbReference type="PANTHER" id="PTHR31851">
    <property type="entry name" value="FE(2+)/MN(2+) TRANSPORTER PCL1"/>
    <property type="match status" value="1"/>
</dbReference>
<protein>
    <submittedName>
        <fullName evidence="6">Iron transporter</fullName>
    </submittedName>
</protein>
<dbReference type="GO" id="GO:0005384">
    <property type="term" value="F:manganese ion transmembrane transporter activity"/>
    <property type="evidence" value="ECO:0007669"/>
    <property type="project" value="InterPro"/>
</dbReference>
<dbReference type="AlphaFoldDB" id="A0A5C6LX02"/>
<evidence type="ECO:0000313" key="6">
    <source>
        <dbReference type="EMBL" id="TWW01332.1"/>
    </source>
</evidence>
<dbReference type="GO" id="GO:0012505">
    <property type="term" value="C:endomembrane system"/>
    <property type="evidence" value="ECO:0007669"/>
    <property type="project" value="UniProtKB-SubCell"/>
</dbReference>
<dbReference type="RefSeq" id="WP_146304556.1">
    <property type="nucleotide sequence ID" value="NZ_VOHS01000005.1"/>
</dbReference>
<organism evidence="6 7">
    <name type="scientific">Chitinophaga pinensis</name>
    <dbReference type="NCBI Taxonomy" id="79329"/>
    <lineage>
        <taxon>Bacteria</taxon>
        <taxon>Pseudomonadati</taxon>
        <taxon>Bacteroidota</taxon>
        <taxon>Chitinophagia</taxon>
        <taxon>Chitinophagales</taxon>
        <taxon>Chitinophagaceae</taxon>
        <taxon>Chitinophaga</taxon>
    </lineage>
</organism>
<name>A0A5C6LX02_9BACT</name>
<keyword evidence="4 5" id="KW-0472">Membrane</keyword>
<evidence type="ECO:0000256" key="2">
    <source>
        <dbReference type="ARBA" id="ARBA00022692"/>
    </source>
</evidence>
<dbReference type="OrthoDB" id="9781619at2"/>
<dbReference type="InterPro" id="IPR008217">
    <property type="entry name" value="Ccc1_fam"/>
</dbReference>
<evidence type="ECO:0000256" key="5">
    <source>
        <dbReference type="SAM" id="Phobius"/>
    </source>
</evidence>
<accession>A0A5C6LX02</accession>
<dbReference type="EMBL" id="VOHS01000005">
    <property type="protein sequence ID" value="TWW01332.1"/>
    <property type="molecule type" value="Genomic_DNA"/>
</dbReference>
<dbReference type="Pfam" id="PF01988">
    <property type="entry name" value="VIT1"/>
    <property type="match status" value="1"/>
</dbReference>
<keyword evidence="3 5" id="KW-1133">Transmembrane helix</keyword>
<feature type="transmembrane region" description="Helical" evidence="5">
    <location>
        <begin position="174"/>
        <end position="192"/>
    </location>
</feature>
<reference evidence="6 7" key="1">
    <citation type="submission" date="2019-08" db="EMBL/GenBank/DDBJ databases">
        <title>Whole genome sequencing of chitin degrading bacteria Chitinophaga pinensis YS16.</title>
        <authorList>
            <person name="Singh R.P."/>
            <person name="Manchanda G."/>
            <person name="Maurya I.K."/>
            <person name="Joshi N.K."/>
            <person name="Srivastava A.K."/>
        </authorList>
    </citation>
    <scope>NUCLEOTIDE SEQUENCE [LARGE SCALE GENOMIC DNA]</scope>
    <source>
        <strain evidence="6 7">YS-16</strain>
    </source>
</reference>
<dbReference type="GO" id="GO:0030026">
    <property type="term" value="P:intracellular manganese ion homeostasis"/>
    <property type="evidence" value="ECO:0007669"/>
    <property type="project" value="InterPro"/>
</dbReference>
<evidence type="ECO:0000256" key="1">
    <source>
        <dbReference type="ARBA" id="ARBA00004127"/>
    </source>
</evidence>
<comment type="caution">
    <text evidence="6">The sequence shown here is derived from an EMBL/GenBank/DDBJ whole genome shotgun (WGS) entry which is preliminary data.</text>
</comment>
<comment type="subcellular location">
    <subcellularLocation>
        <location evidence="1">Endomembrane system</location>
        <topology evidence="1">Multi-pass membrane protein</topology>
    </subcellularLocation>
</comment>
<proteinExistence type="predicted"/>
<dbReference type="Proteomes" id="UP000318815">
    <property type="component" value="Unassembled WGS sequence"/>
</dbReference>
<keyword evidence="2 5" id="KW-0812">Transmembrane</keyword>
<feature type="transmembrane region" description="Helical" evidence="5">
    <location>
        <begin position="204"/>
        <end position="223"/>
    </location>
</feature>
<feature type="transmembrane region" description="Helical" evidence="5">
    <location>
        <begin position="147"/>
        <end position="168"/>
    </location>
</feature>
<gene>
    <name evidence="6" type="ORF">FEF09_07705</name>
</gene>